<feature type="region of interest" description="Disordered" evidence="7">
    <location>
        <begin position="421"/>
        <end position="451"/>
    </location>
</feature>
<dbReference type="InterPro" id="IPR010920">
    <property type="entry name" value="LSM_dom_sf"/>
</dbReference>
<dbReference type="Pfam" id="PF12607">
    <property type="entry name" value="DUF3772"/>
    <property type="match status" value="1"/>
</dbReference>
<sequence length="860" mass="90723">MLSHSIVTDIAIGEPLDARRAGAAAGGRAMMPARALFSWFAALLIAFMVLLPAGAGHAQAPPEQSQVQEKLEGQRAIVDGVEAALGRDGLRSVDLDELRNRLDPVRTELGAAITLLEPLLANMTNRVKEIGPKPADDAPPEDASITREREALAARASELDAVLKQAKLLNVRADQLSDRITGRRRAMFTDTLFARSYSALDPTLWLQAAAAVPVEWRGVRYLMNDWNAYAGARMSIWGQLGVAFGALVIIGLVVAAQNMFSRPLRRADLGGDDEPLPRLRACSLSALVAILRMAAAPVATFAVLTLFNAFDLVPERINELAQGVLLAVSIVAIGRGLLAGALAPGEARRRAVPLSENMARLIYGHAATGLWILAAGALLNTLHRVLVAPVPLTVATSAAMSIGLVLVAARAMRALNAEMGDGDGDDGDGAAARDGAPAVSESKPEAKEAGTGAPSTALQWIRFPFWVLNLTIAGALIGGYVSFAAFLSSRSLIAVVMAGTLYLVIALINAFFIDAIASGPRARSVAKTLGVRPASLELLSVLVAGVLKAMAVIVIVVVVVGTFGTSTADLRDLVSRVTFGFTIGNSTIAIGDVLSAVLFLVIGIVIARAVQRWFAVAILPKTAFDQGLQNSIATIIGYIGSIAVIAMAMGQIGLNLENIALVAGALSVGIGFGLQSIVSNFVSGLILLAERPIRVGDTISVKGEEGYVRRISVRATEIETFDRAAVLIPNSDLITGMVKNFTHANTTGRVIVKVNVAYDADADEIRDILIGCACDHPQVLRSPPPRVFLMGFGDSYLQFELRCVVANVDYALTVKSDLHFAVLDRLKAAKIGIPYTPWSIYRGGPIGAADSKDDDAPADS</sequence>
<gene>
    <name evidence="12" type="ORF">FO470_00095</name>
</gene>
<feature type="transmembrane region" description="Helical" evidence="8">
    <location>
        <begin position="631"/>
        <end position="653"/>
    </location>
</feature>
<dbReference type="InterPro" id="IPR049278">
    <property type="entry name" value="MS_channel_C"/>
</dbReference>
<dbReference type="EMBL" id="VMBP01000001">
    <property type="protein sequence ID" value="TSJ64828.1"/>
    <property type="molecule type" value="Genomic_DNA"/>
</dbReference>
<feature type="domain" description="DUF3772" evidence="10">
    <location>
        <begin position="163"/>
        <end position="224"/>
    </location>
</feature>
<evidence type="ECO:0000313" key="13">
    <source>
        <dbReference type="Proteomes" id="UP000315321"/>
    </source>
</evidence>
<evidence type="ECO:0000256" key="1">
    <source>
        <dbReference type="ARBA" id="ARBA00004651"/>
    </source>
</evidence>
<feature type="transmembrane region" description="Helical" evidence="8">
    <location>
        <begin position="492"/>
        <end position="517"/>
    </location>
</feature>
<feature type="transmembrane region" description="Helical" evidence="8">
    <location>
        <begin position="36"/>
        <end position="55"/>
    </location>
</feature>
<dbReference type="SUPFAM" id="SSF82861">
    <property type="entry name" value="Mechanosensitive channel protein MscS (YggB), transmembrane region"/>
    <property type="match status" value="1"/>
</dbReference>
<evidence type="ECO:0000256" key="7">
    <source>
        <dbReference type="SAM" id="MobiDB-lite"/>
    </source>
</evidence>
<evidence type="ECO:0000256" key="3">
    <source>
        <dbReference type="ARBA" id="ARBA00022475"/>
    </source>
</evidence>
<dbReference type="InterPro" id="IPR022249">
    <property type="entry name" value="DUF3772"/>
</dbReference>
<evidence type="ECO:0000259" key="10">
    <source>
        <dbReference type="Pfam" id="PF12607"/>
    </source>
</evidence>
<feature type="domain" description="Mechanosensitive ion channel MscS" evidence="9">
    <location>
        <begin position="677"/>
        <end position="743"/>
    </location>
</feature>
<reference evidence="12 13" key="1">
    <citation type="submission" date="2019-07" db="EMBL/GenBank/DDBJ databases">
        <authorList>
            <person name="Grouzdev D.S."/>
        </authorList>
    </citation>
    <scope>NUCLEOTIDE SEQUENCE [LARGE SCALE GENOMIC DNA]</scope>
    <source>
        <strain evidence="12 13">3C</strain>
    </source>
</reference>
<comment type="subcellular location">
    <subcellularLocation>
        <location evidence="1">Cell membrane</location>
        <topology evidence="1">Multi-pass membrane protein</topology>
    </subcellularLocation>
</comment>
<dbReference type="Pfam" id="PF21082">
    <property type="entry name" value="MS_channel_3rd"/>
    <property type="match status" value="1"/>
</dbReference>
<keyword evidence="5 8" id="KW-1133">Transmembrane helix</keyword>
<dbReference type="InterPro" id="IPR023408">
    <property type="entry name" value="MscS_beta-dom_sf"/>
</dbReference>
<dbReference type="PANTHER" id="PTHR30347">
    <property type="entry name" value="POTASSIUM CHANNEL RELATED"/>
    <property type="match status" value="1"/>
</dbReference>
<protein>
    <submittedName>
        <fullName evidence="12">Mechanosensitive ion channel family protein</fullName>
    </submittedName>
</protein>
<feature type="transmembrane region" description="Helical" evidence="8">
    <location>
        <begin position="659"/>
        <end position="688"/>
    </location>
</feature>
<name>A0ABY3DXC5_9HYPH</name>
<dbReference type="InterPro" id="IPR006685">
    <property type="entry name" value="MscS_channel_2nd"/>
</dbReference>
<dbReference type="Pfam" id="PF00924">
    <property type="entry name" value="MS_channel_2nd"/>
    <property type="match status" value="1"/>
</dbReference>
<dbReference type="InterPro" id="IPR011066">
    <property type="entry name" value="MscS_channel_C_sf"/>
</dbReference>
<evidence type="ECO:0000256" key="4">
    <source>
        <dbReference type="ARBA" id="ARBA00022692"/>
    </source>
</evidence>
<feature type="domain" description="Mechanosensitive ion channel MscS C-terminal" evidence="11">
    <location>
        <begin position="752"/>
        <end position="833"/>
    </location>
</feature>
<evidence type="ECO:0000259" key="11">
    <source>
        <dbReference type="Pfam" id="PF21082"/>
    </source>
</evidence>
<proteinExistence type="inferred from homology"/>
<organism evidence="12 13">
    <name type="scientific">Ancylobacter moscoviensis</name>
    <dbReference type="NCBI Taxonomy" id="2597768"/>
    <lineage>
        <taxon>Bacteria</taxon>
        <taxon>Pseudomonadati</taxon>
        <taxon>Pseudomonadota</taxon>
        <taxon>Alphaproteobacteria</taxon>
        <taxon>Hyphomicrobiales</taxon>
        <taxon>Xanthobacteraceae</taxon>
        <taxon>Ancylobacter</taxon>
    </lineage>
</organism>
<dbReference type="PANTHER" id="PTHR30347:SF1">
    <property type="entry name" value="MECHANOSENSITIVE CHANNEL MSCK"/>
    <property type="match status" value="1"/>
</dbReference>
<accession>A0ABY3DXC5</accession>
<dbReference type="SUPFAM" id="SSF82689">
    <property type="entry name" value="Mechanosensitive channel protein MscS (YggB), C-terminal domain"/>
    <property type="match status" value="1"/>
</dbReference>
<feature type="transmembrane region" description="Helical" evidence="8">
    <location>
        <begin position="385"/>
        <end position="409"/>
    </location>
</feature>
<feature type="transmembrane region" description="Helical" evidence="8">
    <location>
        <begin position="286"/>
        <end position="308"/>
    </location>
</feature>
<feature type="transmembrane region" description="Helical" evidence="8">
    <location>
        <begin position="538"/>
        <end position="563"/>
    </location>
</feature>
<evidence type="ECO:0000313" key="12">
    <source>
        <dbReference type="EMBL" id="TSJ64828.1"/>
    </source>
</evidence>
<dbReference type="Gene3D" id="1.10.287.1260">
    <property type="match status" value="1"/>
</dbReference>
<evidence type="ECO:0000256" key="8">
    <source>
        <dbReference type="SAM" id="Phobius"/>
    </source>
</evidence>
<feature type="transmembrane region" description="Helical" evidence="8">
    <location>
        <begin position="465"/>
        <end position="486"/>
    </location>
</feature>
<evidence type="ECO:0000256" key="5">
    <source>
        <dbReference type="ARBA" id="ARBA00022989"/>
    </source>
</evidence>
<dbReference type="Gene3D" id="3.30.70.100">
    <property type="match status" value="1"/>
</dbReference>
<comment type="similarity">
    <text evidence="2">Belongs to the MscS (TC 1.A.23) family.</text>
</comment>
<comment type="caution">
    <text evidence="12">The sequence shown here is derived from an EMBL/GenBank/DDBJ whole genome shotgun (WGS) entry which is preliminary data.</text>
</comment>
<evidence type="ECO:0000256" key="6">
    <source>
        <dbReference type="ARBA" id="ARBA00023136"/>
    </source>
</evidence>
<evidence type="ECO:0000259" key="9">
    <source>
        <dbReference type="Pfam" id="PF00924"/>
    </source>
</evidence>
<keyword evidence="4 8" id="KW-0812">Transmembrane</keyword>
<keyword evidence="6 8" id="KW-0472">Membrane</keyword>
<feature type="transmembrane region" description="Helical" evidence="8">
    <location>
        <begin position="320"/>
        <end position="340"/>
    </location>
</feature>
<dbReference type="InterPro" id="IPR011014">
    <property type="entry name" value="MscS_channel_TM-2"/>
</dbReference>
<feature type="transmembrane region" description="Helical" evidence="8">
    <location>
        <begin position="236"/>
        <end position="256"/>
    </location>
</feature>
<dbReference type="Proteomes" id="UP000315321">
    <property type="component" value="Unassembled WGS sequence"/>
</dbReference>
<keyword evidence="13" id="KW-1185">Reference proteome</keyword>
<dbReference type="InterPro" id="IPR052702">
    <property type="entry name" value="MscS-like_channel"/>
</dbReference>
<feature type="transmembrane region" description="Helical" evidence="8">
    <location>
        <begin position="583"/>
        <end position="610"/>
    </location>
</feature>
<keyword evidence="3" id="KW-1003">Cell membrane</keyword>
<dbReference type="SUPFAM" id="SSF50182">
    <property type="entry name" value="Sm-like ribonucleoproteins"/>
    <property type="match status" value="1"/>
</dbReference>
<dbReference type="Gene3D" id="2.30.30.60">
    <property type="match status" value="1"/>
</dbReference>
<evidence type="ECO:0000256" key="2">
    <source>
        <dbReference type="ARBA" id="ARBA00008017"/>
    </source>
</evidence>
<feature type="transmembrane region" description="Helical" evidence="8">
    <location>
        <begin position="361"/>
        <end position="379"/>
    </location>
</feature>